<proteinExistence type="predicted"/>
<reference evidence="1" key="1">
    <citation type="submission" date="2022-10" db="EMBL/GenBank/DDBJ databases">
        <title>Completed Genome Sequence of two octocoral isolated bacterium, Endozoicomonas euniceicola EF212T and Endozoicomonas gorgoniicola PS125T.</title>
        <authorList>
            <person name="Chiou Y.-J."/>
            <person name="Chen Y.-H."/>
        </authorList>
    </citation>
    <scope>NUCLEOTIDE SEQUENCE</scope>
    <source>
        <strain evidence="1">EF212</strain>
    </source>
</reference>
<evidence type="ECO:0000313" key="1">
    <source>
        <dbReference type="EMBL" id="UYM18396.1"/>
    </source>
</evidence>
<protein>
    <submittedName>
        <fullName evidence="1">Uncharacterized protein</fullName>
    </submittedName>
</protein>
<sequence>MWRMALYRFCLENDSAKKKPQFIAAKSSAVTSVFESNKAVGVYILFIQVIKRDSLLLIIVTVSFTCQNAGTSGGYDALQGFTLNVYRLRGKTETYDSSMSHFADVFLNEQSAQTLESVFLIPPRI</sequence>
<dbReference type="EMBL" id="CP103300">
    <property type="protein sequence ID" value="UYM18396.1"/>
    <property type="molecule type" value="Genomic_DNA"/>
</dbReference>
<accession>A0ABY6H035</accession>
<organism evidence="1 2">
    <name type="scientific">Endozoicomonas euniceicola</name>
    <dbReference type="NCBI Taxonomy" id="1234143"/>
    <lineage>
        <taxon>Bacteria</taxon>
        <taxon>Pseudomonadati</taxon>
        <taxon>Pseudomonadota</taxon>
        <taxon>Gammaproteobacteria</taxon>
        <taxon>Oceanospirillales</taxon>
        <taxon>Endozoicomonadaceae</taxon>
        <taxon>Endozoicomonas</taxon>
    </lineage>
</organism>
<dbReference type="Proteomes" id="UP001163255">
    <property type="component" value="Chromosome"/>
</dbReference>
<evidence type="ECO:0000313" key="2">
    <source>
        <dbReference type="Proteomes" id="UP001163255"/>
    </source>
</evidence>
<gene>
    <name evidence="1" type="ORF">NX720_10955</name>
</gene>
<dbReference type="RefSeq" id="WP_262601162.1">
    <property type="nucleotide sequence ID" value="NZ_CP103300.1"/>
</dbReference>
<name>A0ABY6H035_9GAMM</name>
<keyword evidence="2" id="KW-1185">Reference proteome</keyword>